<accession>G2J7B3</accession>
<name>G2J7B3_9BURK</name>
<dbReference type="AlphaFoldDB" id="G2J7B3"/>
<dbReference type="EMBL" id="CAFB01000014">
    <property type="protein sequence ID" value="CCD28653.1"/>
    <property type="molecule type" value="Genomic_DNA"/>
</dbReference>
<reference evidence="1 2" key="1">
    <citation type="submission" date="2011-08" db="EMBL/GenBank/DDBJ databases">
        <title>The genome of the obligate endobacterium of an arbuscular mycorrhizal fungus reveals an interphylum network of nutritional interactions.</title>
        <authorList>
            <person name="Ghignone S."/>
            <person name="Salvioli A."/>
            <person name="Anca I."/>
            <person name="Lumini E."/>
            <person name="Ortu G."/>
            <person name="Petiti L."/>
            <person name="Cruveiller S."/>
            <person name="Bianciotto V."/>
            <person name="Piffanelli P."/>
            <person name="Lanfranco L."/>
            <person name="Bonfante P."/>
        </authorList>
    </citation>
    <scope>NUCLEOTIDE SEQUENCE [LARGE SCALE GENOMIC DNA]</scope>
    <source>
        <strain evidence="1 2">BEG34</strain>
    </source>
</reference>
<gene>
    <name evidence="1" type="ORF">CAGGBEG34_1120001</name>
</gene>
<evidence type="ECO:0000313" key="2">
    <source>
        <dbReference type="Proteomes" id="UP000054051"/>
    </source>
</evidence>
<dbReference type="eggNOG" id="COG5283">
    <property type="taxonomic scope" value="Bacteria"/>
</dbReference>
<evidence type="ECO:0000313" key="1">
    <source>
        <dbReference type="EMBL" id="CCD28653.1"/>
    </source>
</evidence>
<proteinExistence type="predicted"/>
<dbReference type="Proteomes" id="UP000054051">
    <property type="component" value="Unassembled WGS sequence"/>
</dbReference>
<keyword evidence="2" id="KW-1185">Reference proteome</keyword>
<dbReference type="STRING" id="1070319.CAGGBEG34_1120001"/>
<comment type="caution">
    <text evidence="1">The sequence shown here is derived from an EMBL/GenBank/DDBJ whole genome shotgun (WGS) entry which is preliminary data.</text>
</comment>
<sequence>MMRTNPGASGLLRRLGVETHDAQGQLRDTSTLLTALGERLKRMPYDRAYAYAQALGIDEKTLNALQQGVGRFSAMYRDMLRASGLDAQAAAKSSHAFMNELRLLGATAGIVRDQVAASLTGAMSADIKRLRKFLVAHFGQISKAIQIVVGWILKAAEVTSTLSIRAMQAIDALANWFNSLSGSGQNLIKVFGLMLVAWRLLSTGFMITPLGRITALAAALLLLWDDYQTWKEGGRSLIDWSRWEPAINAALDALKKLCDWLGKGAEAIGGWKTVAEVVL</sequence>
<protein>
    <submittedName>
        <fullName evidence="1">Putative bacteriophage protein</fullName>
    </submittedName>
</protein>
<organism evidence="1 2">
    <name type="scientific">Candidatus Glomeribacter gigasporarum BEG34</name>
    <dbReference type="NCBI Taxonomy" id="1070319"/>
    <lineage>
        <taxon>Bacteria</taxon>
        <taxon>Pseudomonadati</taxon>
        <taxon>Pseudomonadota</taxon>
        <taxon>Betaproteobacteria</taxon>
        <taxon>Burkholderiales</taxon>
        <taxon>Burkholderiaceae</taxon>
        <taxon>Candidatus Glomeribacter</taxon>
    </lineage>
</organism>